<sequence>MKYQIFLFFVTIFIGIYIEFVPVIEAWQSRVIFRTSMASCRAWAEDVYTNRIAGDPPSHYHDCDKTVTDIGTGSFDNYTIVIKGLGGPDGRFSIFFNYDTCICVRDNGFEKIKFWVMYHADIAHCYPDDCYKASVPEGLQGGLLKF</sequence>
<reference evidence="1" key="1">
    <citation type="submission" date="2021-06" db="EMBL/GenBank/DDBJ databases">
        <authorList>
            <person name="Kallberg Y."/>
            <person name="Tangrot J."/>
            <person name="Rosling A."/>
        </authorList>
    </citation>
    <scope>NUCLEOTIDE SEQUENCE</scope>
    <source>
        <strain evidence="1">IL203A</strain>
    </source>
</reference>
<organism evidence="1 2">
    <name type="scientific">Dentiscutata heterogama</name>
    <dbReference type="NCBI Taxonomy" id="1316150"/>
    <lineage>
        <taxon>Eukaryota</taxon>
        <taxon>Fungi</taxon>
        <taxon>Fungi incertae sedis</taxon>
        <taxon>Mucoromycota</taxon>
        <taxon>Glomeromycotina</taxon>
        <taxon>Glomeromycetes</taxon>
        <taxon>Diversisporales</taxon>
        <taxon>Gigasporaceae</taxon>
        <taxon>Dentiscutata</taxon>
    </lineage>
</organism>
<comment type="caution">
    <text evidence="1">The sequence shown here is derived from an EMBL/GenBank/DDBJ whole genome shotgun (WGS) entry which is preliminary data.</text>
</comment>
<proteinExistence type="predicted"/>
<gene>
    <name evidence="1" type="ORF">DHETER_LOCUS1151</name>
</gene>
<dbReference type="EMBL" id="CAJVPU010000655">
    <property type="protein sequence ID" value="CAG8457923.1"/>
    <property type="molecule type" value="Genomic_DNA"/>
</dbReference>
<evidence type="ECO:0000313" key="2">
    <source>
        <dbReference type="Proteomes" id="UP000789702"/>
    </source>
</evidence>
<protein>
    <submittedName>
        <fullName evidence="1">2610_t:CDS:1</fullName>
    </submittedName>
</protein>
<accession>A0ACA9K8E9</accession>
<evidence type="ECO:0000313" key="1">
    <source>
        <dbReference type="EMBL" id="CAG8457923.1"/>
    </source>
</evidence>
<keyword evidence="2" id="KW-1185">Reference proteome</keyword>
<name>A0ACA9K8E9_9GLOM</name>
<dbReference type="Proteomes" id="UP000789702">
    <property type="component" value="Unassembled WGS sequence"/>
</dbReference>